<dbReference type="AlphaFoldDB" id="A0AAU7ZVT3"/>
<reference evidence="2" key="2">
    <citation type="journal article" date="2024" name="Environ. Microbiol.">
        <title>Genome analysis and description of Tunturibacter gen. nov. expands the diversity of Terriglobia in tundra soils.</title>
        <authorList>
            <person name="Messyasz A."/>
            <person name="Mannisto M.K."/>
            <person name="Kerkhof L.J."/>
            <person name="Haggblom M.M."/>
        </authorList>
    </citation>
    <scope>NUCLEOTIDE SEQUENCE</scope>
    <source>
        <strain evidence="2">X5P6</strain>
    </source>
</reference>
<dbReference type="PANTHER" id="PTHR35792">
    <property type="entry name" value="GENERAL STRESS PROTEIN"/>
    <property type="match status" value="1"/>
</dbReference>
<organism evidence="2">
    <name type="scientific">Tunturiibacter psychrotolerans</name>
    <dbReference type="NCBI Taxonomy" id="3069686"/>
    <lineage>
        <taxon>Bacteria</taxon>
        <taxon>Pseudomonadati</taxon>
        <taxon>Acidobacteriota</taxon>
        <taxon>Terriglobia</taxon>
        <taxon>Terriglobales</taxon>
        <taxon>Acidobacteriaceae</taxon>
        <taxon>Tunturiibacter</taxon>
    </lineage>
</organism>
<dbReference type="EMBL" id="CP132942">
    <property type="protein sequence ID" value="XCB35071.1"/>
    <property type="molecule type" value="Genomic_DNA"/>
</dbReference>
<evidence type="ECO:0000256" key="1">
    <source>
        <dbReference type="SAM" id="Phobius"/>
    </source>
</evidence>
<reference evidence="2" key="1">
    <citation type="submission" date="2023-08" db="EMBL/GenBank/DDBJ databases">
        <authorList>
            <person name="Messyasz A."/>
            <person name="Mannisto M.K."/>
            <person name="Kerkhof L.J."/>
            <person name="Haggblom M."/>
        </authorList>
    </citation>
    <scope>NUCLEOTIDE SEQUENCE</scope>
    <source>
        <strain evidence="2">X5P6</strain>
    </source>
</reference>
<sequence length="129" mass="13765">MSDNDESVSGLGWFLAGLGIGALVGVLYAPKAGKETREDLVASALDAKDRAAVLAQQAQDRAAVLAQQGKQQVNEYVDRGKEYYDKGRTQWAQYVEKGKGLVQEHADKVSSAIDAGKQAYVSTTGESNS</sequence>
<keyword evidence="1" id="KW-0472">Membrane</keyword>
<dbReference type="InterPro" id="IPR024623">
    <property type="entry name" value="YtxH"/>
</dbReference>
<feature type="transmembrane region" description="Helical" evidence="1">
    <location>
        <begin position="12"/>
        <end position="29"/>
    </location>
</feature>
<keyword evidence="1" id="KW-1133">Transmembrane helix</keyword>
<name>A0AAU7ZVT3_9BACT</name>
<dbReference type="PANTHER" id="PTHR35792:SF1">
    <property type="entry name" value="SLL0268 PROTEIN"/>
    <property type="match status" value="1"/>
</dbReference>
<protein>
    <submittedName>
        <fullName evidence="2">YtxH domain-containing protein</fullName>
    </submittedName>
</protein>
<evidence type="ECO:0000313" key="2">
    <source>
        <dbReference type="EMBL" id="XCB35071.1"/>
    </source>
</evidence>
<dbReference type="InterPro" id="IPR052928">
    <property type="entry name" value="Desiccation-related_membrane"/>
</dbReference>
<dbReference type="RefSeq" id="WP_353066779.1">
    <property type="nucleotide sequence ID" value="NZ_CP132942.1"/>
</dbReference>
<accession>A0AAU7ZVT3</accession>
<dbReference type="Pfam" id="PF12732">
    <property type="entry name" value="YtxH"/>
    <property type="match status" value="1"/>
</dbReference>
<proteinExistence type="predicted"/>
<gene>
    <name evidence="2" type="ORF">RBB77_09285</name>
</gene>
<keyword evidence="1" id="KW-0812">Transmembrane</keyword>
<dbReference type="KEGG" id="tpsc:RBB77_09285"/>